<dbReference type="AlphaFoldDB" id="A0A167RKU3"/>
<dbReference type="EMBL" id="KV417268">
    <property type="protein sequence ID" value="KZP01022.1"/>
    <property type="molecule type" value="Genomic_DNA"/>
</dbReference>
<dbReference type="STRING" id="1330018.A0A167RKU3"/>
<evidence type="ECO:0000313" key="2">
    <source>
        <dbReference type="EMBL" id="KZP01022.1"/>
    </source>
</evidence>
<feature type="region of interest" description="Disordered" evidence="1">
    <location>
        <begin position="1"/>
        <end position="23"/>
    </location>
</feature>
<accession>A0A167RKU3</accession>
<evidence type="ECO:0000313" key="3">
    <source>
        <dbReference type="Proteomes" id="UP000076738"/>
    </source>
</evidence>
<organism evidence="2 3">
    <name type="scientific">Calocera viscosa (strain TUFC12733)</name>
    <dbReference type="NCBI Taxonomy" id="1330018"/>
    <lineage>
        <taxon>Eukaryota</taxon>
        <taxon>Fungi</taxon>
        <taxon>Dikarya</taxon>
        <taxon>Basidiomycota</taxon>
        <taxon>Agaricomycotina</taxon>
        <taxon>Dacrymycetes</taxon>
        <taxon>Dacrymycetales</taxon>
        <taxon>Dacrymycetaceae</taxon>
        <taxon>Calocera</taxon>
    </lineage>
</organism>
<proteinExistence type="predicted"/>
<dbReference type="Proteomes" id="UP000076738">
    <property type="component" value="Unassembled WGS sequence"/>
</dbReference>
<feature type="region of interest" description="Disordered" evidence="1">
    <location>
        <begin position="94"/>
        <end position="119"/>
    </location>
</feature>
<gene>
    <name evidence="2" type="ORF">CALVIDRAFT_560305</name>
</gene>
<reference evidence="2 3" key="1">
    <citation type="journal article" date="2016" name="Mol. Biol. Evol.">
        <title>Comparative Genomics of Early-Diverging Mushroom-Forming Fungi Provides Insights into the Origins of Lignocellulose Decay Capabilities.</title>
        <authorList>
            <person name="Nagy L.G."/>
            <person name="Riley R."/>
            <person name="Tritt A."/>
            <person name="Adam C."/>
            <person name="Daum C."/>
            <person name="Floudas D."/>
            <person name="Sun H."/>
            <person name="Yadav J.S."/>
            <person name="Pangilinan J."/>
            <person name="Larsson K.H."/>
            <person name="Matsuura K."/>
            <person name="Barry K."/>
            <person name="Labutti K."/>
            <person name="Kuo R."/>
            <person name="Ohm R.A."/>
            <person name="Bhattacharya S.S."/>
            <person name="Shirouzu T."/>
            <person name="Yoshinaga Y."/>
            <person name="Martin F.M."/>
            <person name="Grigoriev I.V."/>
            <person name="Hibbett D.S."/>
        </authorList>
    </citation>
    <scope>NUCLEOTIDE SEQUENCE [LARGE SCALE GENOMIC DNA]</scope>
    <source>
        <strain evidence="2 3">TUFC12733</strain>
    </source>
</reference>
<evidence type="ECO:0000256" key="1">
    <source>
        <dbReference type="SAM" id="MobiDB-lite"/>
    </source>
</evidence>
<protein>
    <submittedName>
        <fullName evidence="2">Uncharacterized protein</fullName>
    </submittedName>
</protein>
<dbReference type="OrthoDB" id="3353673at2759"/>
<keyword evidence="3" id="KW-1185">Reference proteome</keyword>
<sequence length="348" mass="38189">MEQGPGEVMNGPSPYMSEPERNDPYYAPVYQAYDGIDVIGETRASTGGDNWGKKLHNANRYMRKRRLGPAGIYTADFQAEERARKRVKLLLPSRSPSPAALEPPGFKEFHSPPASPHLPPTNLDPAPSLSSFLAAPGTRHSFDPMMLNNLSKMTRDLIKSEGEGNRSLGRLFFLLSEKASLGNLDAPLNENTEVDMGSPNDMDGIKEEPQTPAVPQFPNGISAPRNGRSPSMVIDGGPVIPQAYHDLFVTPGGITLPDRRDLGEAETYFPSAAHQVAAVNQWLTQIRGVYDDLREYLRQLDRVHVGIAKAQLGRKRVWAALRTEVAKELEIPLPKDSGEPSSEDADNA</sequence>
<name>A0A167RKU3_CALVF</name>